<feature type="domain" description="TonB-dependent receptor plug" evidence="16">
    <location>
        <begin position="44"/>
        <end position="154"/>
    </location>
</feature>
<evidence type="ECO:0000256" key="4">
    <source>
        <dbReference type="ARBA" id="ARBA00022496"/>
    </source>
</evidence>
<organism evidence="17 18">
    <name type="scientific">Aquirhabdus parva</name>
    <dbReference type="NCBI Taxonomy" id="2283318"/>
    <lineage>
        <taxon>Bacteria</taxon>
        <taxon>Pseudomonadati</taxon>
        <taxon>Pseudomonadota</taxon>
        <taxon>Gammaproteobacteria</taxon>
        <taxon>Moraxellales</taxon>
        <taxon>Moraxellaceae</taxon>
        <taxon>Aquirhabdus</taxon>
    </lineage>
</organism>
<evidence type="ECO:0000313" key="18">
    <source>
        <dbReference type="Proteomes" id="UP000253940"/>
    </source>
</evidence>
<evidence type="ECO:0000256" key="14">
    <source>
        <dbReference type="SAM" id="SignalP"/>
    </source>
</evidence>
<name>A0A345P4R0_9GAMM</name>
<dbReference type="GO" id="GO:0015344">
    <property type="term" value="F:siderophore uptake transmembrane transporter activity"/>
    <property type="evidence" value="ECO:0007669"/>
    <property type="project" value="TreeGrafter"/>
</dbReference>
<evidence type="ECO:0000256" key="2">
    <source>
        <dbReference type="ARBA" id="ARBA00022448"/>
    </source>
</evidence>
<dbReference type="OrthoDB" id="9760620at2"/>
<evidence type="ECO:0000256" key="13">
    <source>
        <dbReference type="RuleBase" id="RU003357"/>
    </source>
</evidence>
<keyword evidence="2 12" id="KW-0813">Transport</keyword>
<evidence type="ECO:0000256" key="7">
    <source>
        <dbReference type="ARBA" id="ARBA00023004"/>
    </source>
</evidence>
<evidence type="ECO:0000256" key="1">
    <source>
        <dbReference type="ARBA" id="ARBA00004571"/>
    </source>
</evidence>
<accession>A0A345P4R0</accession>
<dbReference type="InterPro" id="IPR000531">
    <property type="entry name" value="Beta-barrel_TonB"/>
</dbReference>
<evidence type="ECO:0000256" key="3">
    <source>
        <dbReference type="ARBA" id="ARBA00022452"/>
    </source>
</evidence>
<dbReference type="AlphaFoldDB" id="A0A345P4R0"/>
<evidence type="ECO:0000259" key="15">
    <source>
        <dbReference type="Pfam" id="PF00593"/>
    </source>
</evidence>
<dbReference type="PROSITE" id="PS52016">
    <property type="entry name" value="TONB_DEPENDENT_REC_3"/>
    <property type="match status" value="1"/>
</dbReference>
<feature type="domain" description="TonB-dependent receptor-like beta-barrel" evidence="15">
    <location>
        <begin position="252"/>
        <end position="705"/>
    </location>
</feature>
<gene>
    <name evidence="17" type="ORF">HYN46_05100</name>
</gene>
<keyword evidence="4" id="KW-0410">Iron transport</keyword>
<evidence type="ECO:0000256" key="8">
    <source>
        <dbReference type="ARBA" id="ARBA00023065"/>
    </source>
</evidence>
<feature type="signal peptide" evidence="14">
    <location>
        <begin position="1"/>
        <end position="25"/>
    </location>
</feature>
<evidence type="ECO:0000256" key="5">
    <source>
        <dbReference type="ARBA" id="ARBA00022692"/>
    </source>
</evidence>
<dbReference type="InterPro" id="IPR037066">
    <property type="entry name" value="Plug_dom_sf"/>
</dbReference>
<reference evidence="17 18" key="1">
    <citation type="submission" date="2018-07" db="EMBL/GenBank/DDBJ databases">
        <title>Genome sequencing of Moraxellaceae gen. HYN0046.</title>
        <authorList>
            <person name="Kim M."/>
            <person name="Yi H."/>
        </authorList>
    </citation>
    <scope>NUCLEOTIDE SEQUENCE [LARGE SCALE GENOMIC DNA]</scope>
    <source>
        <strain evidence="17 18">HYN0046</strain>
    </source>
</reference>
<dbReference type="Gene3D" id="2.40.170.20">
    <property type="entry name" value="TonB-dependent receptor, beta-barrel domain"/>
    <property type="match status" value="1"/>
</dbReference>
<comment type="similarity">
    <text evidence="12 13">Belongs to the TonB-dependent receptor family.</text>
</comment>
<evidence type="ECO:0000256" key="12">
    <source>
        <dbReference type="PROSITE-ProRule" id="PRU01360"/>
    </source>
</evidence>
<keyword evidence="18" id="KW-1185">Reference proteome</keyword>
<dbReference type="InterPro" id="IPR039426">
    <property type="entry name" value="TonB-dep_rcpt-like"/>
</dbReference>
<evidence type="ECO:0000313" key="17">
    <source>
        <dbReference type="EMBL" id="AXI02269.1"/>
    </source>
</evidence>
<keyword evidence="11 12" id="KW-0998">Cell outer membrane</keyword>
<keyword evidence="10 12" id="KW-0472">Membrane</keyword>
<dbReference type="InterPro" id="IPR012910">
    <property type="entry name" value="Plug_dom"/>
</dbReference>
<keyword evidence="5 12" id="KW-0812">Transmembrane</keyword>
<dbReference type="GO" id="GO:0009279">
    <property type="term" value="C:cell outer membrane"/>
    <property type="evidence" value="ECO:0007669"/>
    <property type="project" value="UniProtKB-SubCell"/>
</dbReference>
<keyword evidence="8" id="KW-0406">Ion transport</keyword>
<proteinExistence type="inferred from homology"/>
<evidence type="ECO:0000256" key="10">
    <source>
        <dbReference type="ARBA" id="ARBA00023136"/>
    </source>
</evidence>
<comment type="subcellular location">
    <subcellularLocation>
        <location evidence="1 12">Cell outer membrane</location>
        <topology evidence="1 12">Multi-pass membrane protein</topology>
    </subcellularLocation>
</comment>
<keyword evidence="3 12" id="KW-1134">Transmembrane beta strand</keyword>
<keyword evidence="7" id="KW-0408">Iron</keyword>
<protein>
    <submittedName>
        <fullName evidence="17">TonB-dependent receptor</fullName>
    </submittedName>
</protein>
<dbReference type="KEGG" id="mbah:HYN46_05100"/>
<dbReference type="SUPFAM" id="SSF56935">
    <property type="entry name" value="Porins"/>
    <property type="match status" value="1"/>
</dbReference>
<evidence type="ECO:0000259" key="16">
    <source>
        <dbReference type="Pfam" id="PF07715"/>
    </source>
</evidence>
<evidence type="ECO:0000256" key="9">
    <source>
        <dbReference type="ARBA" id="ARBA00023077"/>
    </source>
</evidence>
<keyword evidence="17" id="KW-0675">Receptor</keyword>
<dbReference type="Pfam" id="PF00593">
    <property type="entry name" value="TonB_dep_Rec_b-barrel"/>
    <property type="match status" value="1"/>
</dbReference>
<evidence type="ECO:0000256" key="6">
    <source>
        <dbReference type="ARBA" id="ARBA00022729"/>
    </source>
</evidence>
<sequence>MMLRLKKRPIAAAVLSLIYCAGAYAEDVATDAAQAVTVFGTRQTRQVSEVGKSDIADTAPGSSPLKAISRLPGVNFNSADTYGGYEWGSRISIRGFSQNQLGFTLDDVPLGDMSYRNYNGLHISRAISSENIARAVVSQGTGALGTASTSNLGGTLQFYSLDPSDKAGVNLQQSFGQDSAKRSFVRLDTGLIAGSNTKLSLSFTDQDSDKWRGDGAQKQQQFNSKLVSNFENAKFSAFLNWSDRKEVDYMDQSKDSIRRLGYNWDYYAPNWNTAINSAKHQWASGETSEDDAYYNGSGLREDWLAGATLDYFLTDHASIKTTVYHHNQEGTGTWWLPNPPVVNGTPVLPIALRTLEFNINRSGILSALTIESGIHTFNTGIWYERNDFDNAMRFYAQDSGPSSPYERPSDPYLTRWDYNFQTDTIQFHAQDTLKLSDQLTVNFGFKTPRSTTSIKSYNDTAASFRLNGSLTATKNFLPQAGINFKLNEHNELFADAAQNITAYRGVIKGGASPFDTTQAGFDAVKQTIRPEESITTEAGWRYHDRELESSVTVYHVDFKNRLLALQQGAAIIGNPSILSNVGKVETNGIQGYFAWSPLSRLKWSNSLSYNDSKYKDDFTDNGVIYHSSGKQVVDAPRWIGSSELTYDNGQAFGHVGVNYIGKRYYTYVNDNSVQGYSLWDLGGGYRWKNVGYANELNLSFTVNNVLNKKFFVFGDNPFPSSDAAGTSYNLLAGAPRTAFLTLGAKFK</sequence>
<dbReference type="InterPro" id="IPR036942">
    <property type="entry name" value="Beta-barrel_TonB_sf"/>
</dbReference>
<dbReference type="PANTHER" id="PTHR32552:SF89">
    <property type="entry name" value="CATECHOLATE SIDEROPHORE RECEPTOR FIU"/>
    <property type="match status" value="1"/>
</dbReference>
<dbReference type="Pfam" id="PF07715">
    <property type="entry name" value="Plug"/>
    <property type="match status" value="1"/>
</dbReference>
<dbReference type="Gene3D" id="2.170.130.10">
    <property type="entry name" value="TonB-dependent receptor, plug domain"/>
    <property type="match status" value="1"/>
</dbReference>
<dbReference type="EMBL" id="CP031222">
    <property type="protein sequence ID" value="AXI02269.1"/>
    <property type="molecule type" value="Genomic_DNA"/>
</dbReference>
<keyword evidence="6 14" id="KW-0732">Signal</keyword>
<keyword evidence="9 13" id="KW-0798">TonB box</keyword>
<dbReference type="PANTHER" id="PTHR32552">
    <property type="entry name" value="FERRICHROME IRON RECEPTOR-RELATED"/>
    <property type="match status" value="1"/>
</dbReference>
<evidence type="ECO:0000256" key="11">
    <source>
        <dbReference type="ARBA" id="ARBA00023237"/>
    </source>
</evidence>
<dbReference type="Proteomes" id="UP000253940">
    <property type="component" value="Chromosome"/>
</dbReference>
<feature type="chain" id="PRO_5016922309" evidence="14">
    <location>
        <begin position="26"/>
        <end position="747"/>
    </location>
</feature>